<dbReference type="RefSeq" id="WP_007182996.1">
    <property type="nucleotide sequence ID" value="NZ_CP022994.1"/>
</dbReference>
<evidence type="ECO:0000313" key="2">
    <source>
        <dbReference type="EMBL" id="ASW04287.1"/>
    </source>
</evidence>
<dbReference type="KEGG" id="parb:CJU94_39760"/>
<reference evidence="2 3" key="1">
    <citation type="submission" date="2017-08" db="EMBL/GenBank/DDBJ databases">
        <title>Identification and genetic characteristics of simultaneous BTEX- and naphthalene-degrading Paraburkholderia sp. BN5 isolated from petroleum-contaminated soil.</title>
        <authorList>
            <person name="Lee Y."/>
            <person name="Jeon C.O."/>
        </authorList>
    </citation>
    <scope>NUCLEOTIDE SEQUENCE [LARGE SCALE GENOMIC DNA]</scope>
    <source>
        <strain evidence="2 3">BN5</strain>
        <plasmid evidence="2 3">pBN4</plasmid>
    </source>
</reference>
<name>A0A248VZC2_9BURK</name>
<dbReference type="OrthoDB" id="9133123at2"/>
<dbReference type="GeneID" id="55536891"/>
<geneLocation type="plasmid" evidence="2 3">
    <name>pBN4</name>
</geneLocation>
<dbReference type="AlphaFoldDB" id="A0A248VZC2"/>
<dbReference type="Proteomes" id="UP000215158">
    <property type="component" value="Plasmid pBN4"/>
</dbReference>
<proteinExistence type="predicted"/>
<feature type="transmembrane region" description="Helical" evidence="1">
    <location>
        <begin position="20"/>
        <end position="38"/>
    </location>
</feature>
<keyword evidence="1" id="KW-0812">Transmembrane</keyword>
<keyword evidence="1" id="KW-1133">Transmembrane helix</keyword>
<keyword evidence="1" id="KW-0472">Membrane</keyword>
<sequence>MNQLLLNQTIVFLNRLSRLGKIGVVFVLALAVVSSIVLHTKGLSMDDSIAQWTTKPLIASAAIAVIAELVSSMLRVQLRQVATRGVKR</sequence>
<keyword evidence="2" id="KW-0614">Plasmid</keyword>
<gene>
    <name evidence="2" type="ORF">CJU94_39760</name>
</gene>
<accession>A0A248VZC2</accession>
<organism evidence="2 3">
    <name type="scientific">Paraburkholderia aromaticivorans</name>
    <dbReference type="NCBI Taxonomy" id="2026199"/>
    <lineage>
        <taxon>Bacteria</taxon>
        <taxon>Pseudomonadati</taxon>
        <taxon>Pseudomonadota</taxon>
        <taxon>Betaproteobacteria</taxon>
        <taxon>Burkholderiales</taxon>
        <taxon>Burkholderiaceae</taxon>
        <taxon>Paraburkholderia</taxon>
    </lineage>
</organism>
<evidence type="ECO:0000313" key="3">
    <source>
        <dbReference type="Proteomes" id="UP000215158"/>
    </source>
</evidence>
<keyword evidence="3" id="KW-1185">Reference proteome</keyword>
<dbReference type="EMBL" id="CP022994">
    <property type="protein sequence ID" value="ASW04287.1"/>
    <property type="molecule type" value="Genomic_DNA"/>
</dbReference>
<evidence type="ECO:0000256" key="1">
    <source>
        <dbReference type="SAM" id="Phobius"/>
    </source>
</evidence>
<protein>
    <submittedName>
        <fullName evidence="2">Uncharacterized protein</fullName>
    </submittedName>
</protein>
<feature type="transmembrane region" description="Helical" evidence="1">
    <location>
        <begin position="58"/>
        <end position="78"/>
    </location>
</feature>